<evidence type="ECO:0000256" key="1">
    <source>
        <dbReference type="SAM" id="MobiDB-lite"/>
    </source>
</evidence>
<dbReference type="Proteomes" id="UP000016930">
    <property type="component" value="Unassembled WGS sequence"/>
</dbReference>
<name>M2R3J3_CERS8</name>
<feature type="compositionally biased region" description="Polar residues" evidence="1">
    <location>
        <begin position="45"/>
        <end position="57"/>
    </location>
</feature>
<gene>
    <name evidence="2" type="ORF">CERSUDRAFT_118506</name>
</gene>
<sequence length="124" mass="13622">MIYSKRAKASNEGQSSAGPARCPSHLASPMKRSCESEKRTACVSPPSSRGRYSTRMNESPPSGRSPVRRRTVARMKRWATPPLVDLSLWYSAMRVTGVGCSEGFVWTARANSVVETCGRRRAVS</sequence>
<feature type="non-terminal residue" evidence="2">
    <location>
        <position position="124"/>
    </location>
</feature>
<dbReference type="EMBL" id="KB445809">
    <property type="protein sequence ID" value="EMD32797.1"/>
    <property type="molecule type" value="Genomic_DNA"/>
</dbReference>
<evidence type="ECO:0000313" key="2">
    <source>
        <dbReference type="EMBL" id="EMD32797.1"/>
    </source>
</evidence>
<dbReference type="AlphaFoldDB" id="M2R3J3"/>
<dbReference type="HOGENOM" id="CLU_2009322_0_0_1"/>
<feature type="region of interest" description="Disordered" evidence="1">
    <location>
        <begin position="1"/>
        <end position="73"/>
    </location>
</feature>
<evidence type="ECO:0000313" key="3">
    <source>
        <dbReference type="Proteomes" id="UP000016930"/>
    </source>
</evidence>
<organism evidence="2 3">
    <name type="scientific">Ceriporiopsis subvermispora (strain B)</name>
    <name type="common">White-rot fungus</name>
    <name type="synonym">Gelatoporia subvermispora</name>
    <dbReference type="NCBI Taxonomy" id="914234"/>
    <lineage>
        <taxon>Eukaryota</taxon>
        <taxon>Fungi</taxon>
        <taxon>Dikarya</taxon>
        <taxon>Basidiomycota</taxon>
        <taxon>Agaricomycotina</taxon>
        <taxon>Agaricomycetes</taxon>
        <taxon>Polyporales</taxon>
        <taxon>Gelatoporiaceae</taxon>
        <taxon>Gelatoporia</taxon>
    </lineage>
</organism>
<keyword evidence="3" id="KW-1185">Reference proteome</keyword>
<accession>M2R3J3</accession>
<protein>
    <submittedName>
        <fullName evidence="2">Uncharacterized protein</fullName>
    </submittedName>
</protein>
<proteinExistence type="predicted"/>
<reference evidence="2 3" key="1">
    <citation type="journal article" date="2012" name="Proc. Natl. Acad. Sci. U.S.A.">
        <title>Comparative genomics of Ceriporiopsis subvermispora and Phanerochaete chrysosporium provide insight into selective ligninolysis.</title>
        <authorList>
            <person name="Fernandez-Fueyo E."/>
            <person name="Ruiz-Duenas F.J."/>
            <person name="Ferreira P."/>
            <person name="Floudas D."/>
            <person name="Hibbett D.S."/>
            <person name="Canessa P."/>
            <person name="Larrondo L.F."/>
            <person name="James T.Y."/>
            <person name="Seelenfreund D."/>
            <person name="Lobos S."/>
            <person name="Polanco R."/>
            <person name="Tello M."/>
            <person name="Honda Y."/>
            <person name="Watanabe T."/>
            <person name="Watanabe T."/>
            <person name="Ryu J.S."/>
            <person name="Kubicek C.P."/>
            <person name="Schmoll M."/>
            <person name="Gaskell J."/>
            <person name="Hammel K.E."/>
            <person name="St John F.J."/>
            <person name="Vanden Wymelenberg A."/>
            <person name="Sabat G."/>
            <person name="Splinter BonDurant S."/>
            <person name="Syed K."/>
            <person name="Yadav J.S."/>
            <person name="Doddapaneni H."/>
            <person name="Subramanian V."/>
            <person name="Lavin J.L."/>
            <person name="Oguiza J.A."/>
            <person name="Perez G."/>
            <person name="Pisabarro A.G."/>
            <person name="Ramirez L."/>
            <person name="Santoyo F."/>
            <person name="Master E."/>
            <person name="Coutinho P.M."/>
            <person name="Henrissat B."/>
            <person name="Lombard V."/>
            <person name="Magnuson J.K."/>
            <person name="Kuees U."/>
            <person name="Hori C."/>
            <person name="Igarashi K."/>
            <person name="Samejima M."/>
            <person name="Held B.W."/>
            <person name="Barry K.W."/>
            <person name="LaButti K.M."/>
            <person name="Lapidus A."/>
            <person name="Lindquist E.A."/>
            <person name="Lucas S.M."/>
            <person name="Riley R."/>
            <person name="Salamov A.A."/>
            <person name="Hoffmeister D."/>
            <person name="Schwenk D."/>
            <person name="Hadar Y."/>
            <person name="Yarden O."/>
            <person name="de Vries R.P."/>
            <person name="Wiebenga A."/>
            <person name="Stenlid J."/>
            <person name="Eastwood D."/>
            <person name="Grigoriev I.V."/>
            <person name="Berka R.M."/>
            <person name="Blanchette R.A."/>
            <person name="Kersten P."/>
            <person name="Martinez A.T."/>
            <person name="Vicuna R."/>
            <person name="Cullen D."/>
        </authorList>
    </citation>
    <scope>NUCLEOTIDE SEQUENCE [LARGE SCALE GENOMIC DNA]</scope>
    <source>
        <strain evidence="2 3">B</strain>
    </source>
</reference>